<name>A0A238L1X0_9RHOB</name>
<dbReference type="RefSeq" id="WP_094022887.1">
    <property type="nucleotide sequence ID" value="NZ_FXYF01000014.1"/>
</dbReference>
<accession>A0A238L1X0</accession>
<dbReference type="Pfam" id="PF00027">
    <property type="entry name" value="cNMP_binding"/>
    <property type="match status" value="1"/>
</dbReference>
<dbReference type="Gene3D" id="1.10.10.10">
    <property type="entry name" value="Winged helix-like DNA-binding domain superfamily/Winged helix DNA-binding domain"/>
    <property type="match status" value="1"/>
</dbReference>
<reference evidence="5 6" key="1">
    <citation type="submission" date="2017-05" db="EMBL/GenBank/DDBJ databases">
        <authorList>
            <person name="Song R."/>
            <person name="Chenine A.L."/>
            <person name="Ruprecht R.M."/>
        </authorList>
    </citation>
    <scope>NUCLEOTIDE SEQUENCE [LARGE SCALE GENOMIC DNA]</scope>
    <source>
        <strain evidence="5 6">CECT 8898</strain>
    </source>
</reference>
<dbReference type="PROSITE" id="PS51063">
    <property type="entry name" value="HTH_CRP_2"/>
    <property type="match status" value="1"/>
</dbReference>
<dbReference type="Proteomes" id="UP000207598">
    <property type="component" value="Unassembled WGS sequence"/>
</dbReference>
<keyword evidence="1" id="KW-0805">Transcription regulation</keyword>
<dbReference type="CDD" id="cd00038">
    <property type="entry name" value="CAP_ED"/>
    <property type="match status" value="1"/>
</dbReference>
<dbReference type="InterPro" id="IPR014710">
    <property type="entry name" value="RmlC-like_jellyroll"/>
</dbReference>
<keyword evidence="6" id="KW-1185">Reference proteome</keyword>
<dbReference type="InterPro" id="IPR000595">
    <property type="entry name" value="cNMP-bd_dom"/>
</dbReference>
<evidence type="ECO:0000256" key="3">
    <source>
        <dbReference type="ARBA" id="ARBA00023163"/>
    </source>
</evidence>
<evidence type="ECO:0000313" key="5">
    <source>
        <dbReference type="EMBL" id="SMX48860.1"/>
    </source>
</evidence>
<protein>
    <submittedName>
        <fullName evidence="5">Nitrogen fixation regulation protein FixK</fullName>
    </submittedName>
</protein>
<dbReference type="SUPFAM" id="SSF46785">
    <property type="entry name" value="Winged helix' DNA-binding domain"/>
    <property type="match status" value="1"/>
</dbReference>
<dbReference type="InterPro" id="IPR036390">
    <property type="entry name" value="WH_DNA-bd_sf"/>
</dbReference>
<keyword evidence="2" id="KW-0238">DNA-binding</keyword>
<evidence type="ECO:0000259" key="4">
    <source>
        <dbReference type="PROSITE" id="PS51063"/>
    </source>
</evidence>
<dbReference type="SMART" id="SM00419">
    <property type="entry name" value="HTH_CRP"/>
    <property type="match status" value="1"/>
</dbReference>
<dbReference type="InterPro" id="IPR036388">
    <property type="entry name" value="WH-like_DNA-bd_sf"/>
</dbReference>
<keyword evidence="3" id="KW-0804">Transcription</keyword>
<evidence type="ECO:0000256" key="2">
    <source>
        <dbReference type="ARBA" id="ARBA00023125"/>
    </source>
</evidence>
<dbReference type="OrthoDB" id="7584044at2"/>
<dbReference type="SUPFAM" id="SSF51206">
    <property type="entry name" value="cAMP-binding domain-like"/>
    <property type="match status" value="1"/>
</dbReference>
<dbReference type="Gene3D" id="2.60.120.10">
    <property type="entry name" value="Jelly Rolls"/>
    <property type="match status" value="1"/>
</dbReference>
<dbReference type="AlphaFoldDB" id="A0A238L1X0"/>
<dbReference type="EMBL" id="FXYF01000014">
    <property type="protein sequence ID" value="SMX48860.1"/>
    <property type="molecule type" value="Genomic_DNA"/>
</dbReference>
<sequence length="245" mass="27035">MQLLSNVIALPVGRSQPALVDLFLRIQPQATVETANKGKTIVREEDFADHSMLLLEGWIGFSKMLPGGETQIIDVMLPGDFALIGAAGAPVSACSVEALSDARYIIIRPSHANGPSPDMARLREMMAAEIVRTQARTSEILLRMGKGAAANRVAYALLEFYVRLDVVGLVKDARFLFPMTQQKIGEFTGLSNVHVCRTMRRFERDGVISYPAHGEIVLNDLDRLCEIAGIDLEVFKREILLRQAQ</sequence>
<feature type="domain" description="HTH crp-type" evidence="4">
    <location>
        <begin position="147"/>
        <end position="222"/>
    </location>
</feature>
<dbReference type="Pfam" id="PF13545">
    <property type="entry name" value="HTH_Crp_2"/>
    <property type="match status" value="1"/>
</dbReference>
<organism evidence="5 6">
    <name type="scientific">Maliponia aquimaris</name>
    <dbReference type="NCBI Taxonomy" id="1673631"/>
    <lineage>
        <taxon>Bacteria</taxon>
        <taxon>Pseudomonadati</taxon>
        <taxon>Pseudomonadota</taxon>
        <taxon>Alphaproteobacteria</taxon>
        <taxon>Rhodobacterales</taxon>
        <taxon>Paracoccaceae</taxon>
        <taxon>Maliponia</taxon>
    </lineage>
</organism>
<dbReference type="InterPro" id="IPR018490">
    <property type="entry name" value="cNMP-bd_dom_sf"/>
</dbReference>
<evidence type="ECO:0000313" key="6">
    <source>
        <dbReference type="Proteomes" id="UP000207598"/>
    </source>
</evidence>
<dbReference type="InterPro" id="IPR012318">
    <property type="entry name" value="HTH_CRP"/>
</dbReference>
<dbReference type="GO" id="GO:0003677">
    <property type="term" value="F:DNA binding"/>
    <property type="evidence" value="ECO:0007669"/>
    <property type="project" value="UniProtKB-KW"/>
</dbReference>
<evidence type="ECO:0000256" key="1">
    <source>
        <dbReference type="ARBA" id="ARBA00023015"/>
    </source>
</evidence>
<dbReference type="GO" id="GO:0006355">
    <property type="term" value="P:regulation of DNA-templated transcription"/>
    <property type="evidence" value="ECO:0007669"/>
    <property type="project" value="InterPro"/>
</dbReference>
<gene>
    <name evidence="5" type="primary">fixK_3</name>
    <name evidence="5" type="ORF">MAA8898_04142</name>
</gene>
<proteinExistence type="predicted"/>